<dbReference type="GO" id="GO:0006400">
    <property type="term" value="P:tRNA modification"/>
    <property type="evidence" value="ECO:0007669"/>
    <property type="project" value="InterPro"/>
</dbReference>
<evidence type="ECO:0000256" key="10">
    <source>
        <dbReference type="ARBA" id="ARBA00022741"/>
    </source>
</evidence>
<comment type="subcellular location">
    <subcellularLocation>
        <location evidence="3">Nucleus</location>
    </subcellularLocation>
</comment>
<comment type="caution">
    <text evidence="17">The sequence shown here is derived from an EMBL/GenBank/DDBJ whole genome shotgun (WGS) entry which is preliminary data.</text>
</comment>
<keyword evidence="12" id="KW-0342">GTP-binding</keyword>
<evidence type="ECO:0000259" key="16">
    <source>
        <dbReference type="Pfam" id="PF14413"/>
    </source>
</evidence>
<feature type="domain" description="Thg1 C-terminal" evidence="16">
    <location>
        <begin position="408"/>
        <end position="514"/>
    </location>
</feature>
<protein>
    <recommendedName>
        <fullName evidence="5">tRNA(His) guanylyltransferase</fullName>
        <ecNumber evidence="5">2.7.7.79</ecNumber>
    </recommendedName>
</protein>
<evidence type="ECO:0000256" key="1">
    <source>
        <dbReference type="ARBA" id="ARBA00001946"/>
    </source>
</evidence>
<keyword evidence="10" id="KW-0547">Nucleotide-binding</keyword>
<dbReference type="InterPro" id="IPR024956">
    <property type="entry name" value="tRNAHis_GuaTrfase_cat"/>
</dbReference>
<feature type="domain" description="tRNAHis guanylyltransferase catalytic" evidence="15">
    <location>
        <begin position="274"/>
        <end position="404"/>
    </location>
</feature>
<evidence type="ECO:0000256" key="12">
    <source>
        <dbReference type="ARBA" id="ARBA00023134"/>
    </source>
</evidence>
<keyword evidence="18" id="KW-1185">Reference proteome</keyword>
<evidence type="ECO:0000259" key="15">
    <source>
        <dbReference type="Pfam" id="PF04446"/>
    </source>
</evidence>
<dbReference type="EMBL" id="JADFTS010000004">
    <property type="protein sequence ID" value="KAF9611001.1"/>
    <property type="molecule type" value="Genomic_DNA"/>
</dbReference>
<sequence>MANSKYEYVKTEFEPYFETKLLPSTYIVIRIDAHHFSQQQHFDKPNDPQALMSLMNACAVAMFHEFKDIVFAYGFGVEYSFVFTKSSQFYQRRASKILSTLVSFFSSLYVSKWDQFFSQNDLRCTPFFVAQVMYFSWTETLRGYLAKRQDDCHNINQYNTCLWELVKSGKTETDAQDMLKGTRTQCRNELLFKQFGINYNTLPMMFRKGSSVFRDKVEVVVKNRENGDPVVRLREKVFVEHCDIIGESFWREHPSLIGSEDLNKLRSGHSSNVYEYMKDETQVKNKLLPYTWIVVRIDGRHFHQFSDMHDFDKPNDSKALGLMNACAVAVLEKFTDVVIAYGVSDEYSFVFSKTSHFQQRHGSNIVSMIVSFFSSSYVLKWDEFFPHKELRSMPSFDGRAICYPSNKILRDYLAWRQVDCHINNQYNTCFWMLVKSGKTKSEAQSILKGTQTLDKNDLLYKQFGIDYNTLPAMFRKGSFIFRDKAEEIVQHRESGCDPINKMQMKVIIEHCDIIGESFWKENPHLIACEE</sequence>
<dbReference type="Gene3D" id="3.30.70.3000">
    <property type="match status" value="2"/>
</dbReference>
<evidence type="ECO:0000256" key="7">
    <source>
        <dbReference type="ARBA" id="ARBA00022694"/>
    </source>
</evidence>
<dbReference type="GO" id="GO:0005525">
    <property type="term" value="F:GTP binding"/>
    <property type="evidence" value="ECO:0007669"/>
    <property type="project" value="UniProtKB-KW"/>
</dbReference>
<evidence type="ECO:0000256" key="8">
    <source>
        <dbReference type="ARBA" id="ARBA00022695"/>
    </source>
</evidence>
<name>A0A835I5F5_9MAGN</name>
<comment type="function">
    <text evidence="2">Adds a GMP to the 5'-end of tRNA(His) after transcription and RNase P cleavage.</text>
</comment>
<proteinExistence type="inferred from homology"/>
<dbReference type="InterPro" id="IPR025845">
    <property type="entry name" value="Thg1_C_dom"/>
</dbReference>
<evidence type="ECO:0000256" key="2">
    <source>
        <dbReference type="ARBA" id="ARBA00002939"/>
    </source>
</evidence>
<comment type="cofactor">
    <cofactor evidence="1">
        <name>Mg(2+)</name>
        <dbReference type="ChEBI" id="CHEBI:18420"/>
    </cofactor>
</comment>
<dbReference type="GO" id="GO:0005654">
    <property type="term" value="C:nucleoplasm"/>
    <property type="evidence" value="ECO:0007669"/>
    <property type="project" value="UniProtKB-ARBA"/>
</dbReference>
<dbReference type="Pfam" id="PF14413">
    <property type="entry name" value="Thg1C"/>
    <property type="match status" value="2"/>
</dbReference>
<dbReference type="EC" id="2.7.7.79" evidence="5"/>
<keyword evidence="7" id="KW-0819">tRNA processing</keyword>
<comment type="similarity">
    <text evidence="4">Belongs to the tRNA(His) guanylyltransferase family.</text>
</comment>
<organism evidence="17 18">
    <name type="scientific">Coptis chinensis</name>
    <dbReference type="NCBI Taxonomy" id="261450"/>
    <lineage>
        <taxon>Eukaryota</taxon>
        <taxon>Viridiplantae</taxon>
        <taxon>Streptophyta</taxon>
        <taxon>Embryophyta</taxon>
        <taxon>Tracheophyta</taxon>
        <taxon>Spermatophyta</taxon>
        <taxon>Magnoliopsida</taxon>
        <taxon>Ranunculales</taxon>
        <taxon>Ranunculaceae</taxon>
        <taxon>Coptidoideae</taxon>
        <taxon>Coptis</taxon>
    </lineage>
</organism>
<evidence type="ECO:0000256" key="6">
    <source>
        <dbReference type="ARBA" id="ARBA00022679"/>
    </source>
</evidence>
<comment type="catalytic activity">
    <reaction evidence="14">
        <text>a 5'-end ribonucleotide-tRNA(His) + GTP + ATP + H2O = a 5'-end phospho-guanosine-ribonucleotide-tRNA(His) + AMP + 2 diphosphate + H(+)</text>
        <dbReference type="Rhea" id="RHEA:54564"/>
        <dbReference type="Rhea" id="RHEA-COMP:14193"/>
        <dbReference type="Rhea" id="RHEA-COMP:14917"/>
        <dbReference type="ChEBI" id="CHEBI:15377"/>
        <dbReference type="ChEBI" id="CHEBI:15378"/>
        <dbReference type="ChEBI" id="CHEBI:30616"/>
        <dbReference type="ChEBI" id="CHEBI:33019"/>
        <dbReference type="ChEBI" id="CHEBI:37565"/>
        <dbReference type="ChEBI" id="CHEBI:138282"/>
        <dbReference type="ChEBI" id="CHEBI:141847"/>
        <dbReference type="ChEBI" id="CHEBI:456215"/>
        <dbReference type="EC" id="2.7.7.79"/>
    </reaction>
</comment>
<evidence type="ECO:0000256" key="4">
    <source>
        <dbReference type="ARBA" id="ARBA00010113"/>
    </source>
</evidence>
<reference evidence="17 18" key="1">
    <citation type="submission" date="2020-10" db="EMBL/GenBank/DDBJ databases">
        <title>The Coptis chinensis genome and diversification of protoberbering-type alkaloids.</title>
        <authorList>
            <person name="Wang B."/>
            <person name="Shu S."/>
            <person name="Song C."/>
            <person name="Liu Y."/>
        </authorList>
    </citation>
    <scope>NUCLEOTIDE SEQUENCE [LARGE SCALE GENOMIC DNA]</scope>
    <source>
        <strain evidence="17">HL-2020</strain>
        <tissue evidence="17">Leaf</tissue>
    </source>
</reference>
<gene>
    <name evidence="17" type="ORF">IFM89_026307</name>
</gene>
<evidence type="ECO:0000313" key="17">
    <source>
        <dbReference type="EMBL" id="KAF9611001.1"/>
    </source>
</evidence>
<dbReference type="Pfam" id="PF04446">
    <property type="entry name" value="Thg1"/>
    <property type="match status" value="2"/>
</dbReference>
<accession>A0A835I5F5</accession>
<dbReference type="GO" id="GO:0000287">
    <property type="term" value="F:magnesium ion binding"/>
    <property type="evidence" value="ECO:0007669"/>
    <property type="project" value="InterPro"/>
</dbReference>
<keyword evidence="6" id="KW-0808">Transferase</keyword>
<evidence type="ECO:0000256" key="9">
    <source>
        <dbReference type="ARBA" id="ARBA00022723"/>
    </source>
</evidence>
<feature type="domain" description="Thg1 C-terminal" evidence="16">
    <location>
        <begin position="140"/>
        <end position="245"/>
    </location>
</feature>
<dbReference type="PANTHER" id="PTHR12729">
    <property type="entry name" value="TRNA(HIS) GUANYLYLTRANSFERASE-RELATED"/>
    <property type="match status" value="1"/>
</dbReference>
<evidence type="ECO:0000256" key="13">
    <source>
        <dbReference type="ARBA" id="ARBA00023242"/>
    </source>
</evidence>
<keyword evidence="9" id="KW-0479">Metal-binding</keyword>
<dbReference type="PANTHER" id="PTHR12729:SF6">
    <property type="entry name" value="TRNA(HIS) GUANYLYLTRANSFERASE-RELATED"/>
    <property type="match status" value="1"/>
</dbReference>
<dbReference type="InterPro" id="IPR007537">
    <property type="entry name" value="tRNAHis_GuaTrfase_Thg1"/>
</dbReference>
<feature type="domain" description="tRNAHis guanylyltransferase catalytic" evidence="15">
    <location>
        <begin position="6"/>
        <end position="134"/>
    </location>
</feature>
<dbReference type="AlphaFoldDB" id="A0A835I5F5"/>
<evidence type="ECO:0000256" key="5">
    <source>
        <dbReference type="ARBA" id="ARBA00012511"/>
    </source>
</evidence>
<dbReference type="OrthoDB" id="62560at2759"/>
<evidence type="ECO:0000256" key="14">
    <source>
        <dbReference type="ARBA" id="ARBA00047281"/>
    </source>
</evidence>
<dbReference type="InterPro" id="IPR038469">
    <property type="entry name" value="tRNAHis_GuaTrfase_Thg1_sf"/>
</dbReference>
<keyword evidence="11" id="KW-0460">Magnesium</keyword>
<evidence type="ECO:0000313" key="18">
    <source>
        <dbReference type="Proteomes" id="UP000631114"/>
    </source>
</evidence>
<keyword evidence="8" id="KW-0548">Nucleotidyltransferase</keyword>
<evidence type="ECO:0000256" key="11">
    <source>
        <dbReference type="ARBA" id="ARBA00022842"/>
    </source>
</evidence>
<evidence type="ECO:0000256" key="3">
    <source>
        <dbReference type="ARBA" id="ARBA00004123"/>
    </source>
</evidence>
<dbReference type="GO" id="GO:0008193">
    <property type="term" value="F:tRNA guanylyltransferase activity"/>
    <property type="evidence" value="ECO:0007669"/>
    <property type="project" value="UniProtKB-EC"/>
</dbReference>
<dbReference type="Proteomes" id="UP000631114">
    <property type="component" value="Unassembled WGS sequence"/>
</dbReference>
<dbReference type="FunFam" id="3.30.70.3000:FF:000002">
    <property type="entry name" value="tRNA(His) guanylyltransferase 1"/>
    <property type="match status" value="2"/>
</dbReference>
<keyword evidence="13" id="KW-0539">Nucleus</keyword>